<sequence length="263" mass="29724">MSFASALYTGHVLHVRHRPKRHRLRYSVFSLLVDLDELPLLGRSLRLFGHNRRAVFSVHDADHGDGRREGLKSWVAGHLADAGIAEPDLRVTMLCYPRIFGFVFNPLTVYFCSRGDGAMVAILYEVCNTFGERHTYVIPVEGDGRSVRHECAKRMYVSPFVPMNCTYRFNIKPPGEAVAINIGESDDEGALLFASFVGERREISDAALLRMLLTYPLMTMKVVVGIHWEALLLWLKRTPIYRHTPAAIPVASTVVLQNEMEKP</sequence>
<dbReference type="EMBL" id="JABBGK010000002">
    <property type="protein sequence ID" value="NML75407.1"/>
    <property type="molecule type" value="Genomic_DNA"/>
</dbReference>
<dbReference type="RefSeq" id="WP_169592561.1">
    <property type="nucleotide sequence ID" value="NZ_JABBGK010000002.1"/>
</dbReference>
<reference evidence="1 2" key="1">
    <citation type="submission" date="2020-04" db="EMBL/GenBank/DDBJ databases">
        <title>Rhizobium sp. S-51 isolated from soil.</title>
        <authorList>
            <person name="Dahal R.H."/>
        </authorList>
    </citation>
    <scope>NUCLEOTIDE SEQUENCE [LARGE SCALE GENOMIC DNA]</scope>
    <source>
        <strain evidence="1 2">S-51</strain>
    </source>
</reference>
<dbReference type="AlphaFoldDB" id="A0A7Y0AXX5"/>
<dbReference type="InterPro" id="IPR010775">
    <property type="entry name" value="DUF1365"/>
</dbReference>
<evidence type="ECO:0000313" key="2">
    <source>
        <dbReference type="Proteomes" id="UP000541470"/>
    </source>
</evidence>
<name>A0A7Y0AXX5_9HYPH</name>
<evidence type="ECO:0000313" key="1">
    <source>
        <dbReference type="EMBL" id="NML75407.1"/>
    </source>
</evidence>
<organism evidence="1 2">
    <name type="scientific">Rhizobium terricola</name>
    <dbReference type="NCBI Taxonomy" id="2728849"/>
    <lineage>
        <taxon>Bacteria</taxon>
        <taxon>Pseudomonadati</taxon>
        <taxon>Pseudomonadota</taxon>
        <taxon>Alphaproteobacteria</taxon>
        <taxon>Hyphomicrobiales</taxon>
        <taxon>Rhizobiaceae</taxon>
        <taxon>Rhizobium/Agrobacterium group</taxon>
        <taxon>Rhizobium</taxon>
    </lineage>
</organism>
<dbReference type="Pfam" id="PF07103">
    <property type="entry name" value="DUF1365"/>
    <property type="match status" value="1"/>
</dbReference>
<proteinExistence type="predicted"/>
<dbReference type="Proteomes" id="UP000541470">
    <property type="component" value="Unassembled WGS sequence"/>
</dbReference>
<accession>A0A7Y0AXX5</accession>
<gene>
    <name evidence="1" type="ORF">HHL25_14850</name>
</gene>
<comment type="caution">
    <text evidence="1">The sequence shown here is derived from an EMBL/GenBank/DDBJ whole genome shotgun (WGS) entry which is preliminary data.</text>
</comment>
<keyword evidence="2" id="KW-1185">Reference proteome</keyword>
<dbReference type="PANTHER" id="PTHR33973:SF4">
    <property type="entry name" value="OS07G0153300 PROTEIN"/>
    <property type="match status" value="1"/>
</dbReference>
<protein>
    <submittedName>
        <fullName evidence="1">DUF1365 domain-containing protein</fullName>
    </submittedName>
</protein>
<dbReference type="PANTHER" id="PTHR33973">
    <property type="entry name" value="OS07G0153300 PROTEIN"/>
    <property type="match status" value="1"/>
</dbReference>